<evidence type="ECO:0000256" key="13">
    <source>
        <dbReference type="PIRNR" id="PIRNR017288"/>
    </source>
</evidence>
<comment type="similarity">
    <text evidence="2 13">Belongs to the GHMP kinase family. Mevalonate kinase subfamily.</text>
</comment>
<dbReference type="FunFam" id="3.30.230.10:FF:000101">
    <property type="entry name" value="Phosphomevalonate kinase"/>
    <property type="match status" value="1"/>
</dbReference>
<dbReference type="RefSeq" id="XP_003647444.1">
    <property type="nucleotide sequence ID" value="XM_003647396.1"/>
</dbReference>
<dbReference type="GO" id="GO:0006696">
    <property type="term" value="P:ergosterol biosynthetic process"/>
    <property type="evidence" value="ECO:0007669"/>
    <property type="project" value="EnsemblFungi"/>
</dbReference>
<evidence type="ECO:0000256" key="4">
    <source>
        <dbReference type="ARBA" id="ARBA00022516"/>
    </source>
</evidence>
<keyword evidence="10 13" id="KW-0443">Lipid metabolism</keyword>
<dbReference type="PANTHER" id="PTHR31814:SF2">
    <property type="entry name" value="PHOSPHOMEVALONATE KINASE"/>
    <property type="match status" value="1"/>
</dbReference>
<proteinExistence type="inferred from homology"/>
<dbReference type="NCBIfam" id="TIGR01219">
    <property type="entry name" value="Pmev_kin_ERG8"/>
    <property type="match status" value="1"/>
</dbReference>
<keyword evidence="4 13" id="KW-0444">Lipid biosynthesis</keyword>
<evidence type="ECO:0000256" key="12">
    <source>
        <dbReference type="ARBA" id="ARBA00029326"/>
    </source>
</evidence>
<dbReference type="PIRSF" id="PIRSF017288">
    <property type="entry name" value="PMK_GHMP_euk"/>
    <property type="match status" value="1"/>
</dbReference>
<evidence type="ECO:0000256" key="7">
    <source>
        <dbReference type="ARBA" id="ARBA00022777"/>
    </source>
</evidence>
<dbReference type="GeneID" id="11471062"/>
<keyword evidence="7 13" id="KW-0418">Kinase</keyword>
<dbReference type="PROSITE" id="PS00627">
    <property type="entry name" value="GHMP_KINASES_ATP"/>
    <property type="match status" value="1"/>
</dbReference>
<dbReference type="KEGG" id="erc:Ecym_6245"/>
<dbReference type="Proteomes" id="UP000006790">
    <property type="component" value="Chromosome 6"/>
</dbReference>
<dbReference type="SUPFAM" id="SSF54211">
    <property type="entry name" value="Ribosomal protein S5 domain 2-like"/>
    <property type="match status" value="1"/>
</dbReference>
<dbReference type="InterPro" id="IPR035102">
    <property type="entry name" value="Phosphomevalonate_kinase"/>
</dbReference>
<keyword evidence="6" id="KW-0547">Nucleotide-binding</keyword>
<keyword evidence="5 13" id="KW-0808">Transferase</keyword>
<organism evidence="15 16">
    <name type="scientific">Eremothecium cymbalariae (strain CBS 270.75 / DBVPG 7215 / KCTC 17166 / NRRL Y-17582)</name>
    <name type="common">Yeast</name>
    <dbReference type="NCBI Taxonomy" id="931890"/>
    <lineage>
        <taxon>Eukaryota</taxon>
        <taxon>Fungi</taxon>
        <taxon>Dikarya</taxon>
        <taxon>Ascomycota</taxon>
        <taxon>Saccharomycotina</taxon>
        <taxon>Saccharomycetes</taxon>
        <taxon>Saccharomycetales</taxon>
        <taxon>Saccharomycetaceae</taxon>
        <taxon>Eremothecium</taxon>
    </lineage>
</organism>
<accession>G8JVE8</accession>
<gene>
    <name evidence="15" type="ordered locus">Ecym_6245</name>
</gene>
<dbReference type="GO" id="GO:0031388">
    <property type="term" value="P:organic acid phosphorylation"/>
    <property type="evidence" value="ECO:0007669"/>
    <property type="project" value="EnsemblFungi"/>
</dbReference>
<dbReference type="Gene3D" id="3.30.230.10">
    <property type="match status" value="1"/>
</dbReference>
<evidence type="ECO:0000259" key="14">
    <source>
        <dbReference type="Pfam" id="PF00288"/>
    </source>
</evidence>
<sequence>MDVSRSFSVPGKVLLAGGYLILKSKYQAYVVALSSRMHAVVYQERNTATDGKFKVTVTSSQFNNDQWIYSLDPSNNYALSEASGRKNPFVEKTIINVFVLFSPKVAEYGHIFVNIFSDSGYHSQNDSIERSNGYKRFRFHNQSISAVPKTGLGSSAGLVTVLTTALVSVFNTKLDINTDSDLFLIHNISQISHCQAQGKIGSGFDVAAAVFGTILYRRFDPQLINCLPNISSPEYPRSICQTVRETHWGVINRSFSLPKGLRIVMGDVSNGSETPKLVSKVKAWYDAYWPHSLQLYKDIDKANMRFIDGLNELNNLSINKPAEYSELLAAIQRGNELDRYPVLKNIRAAVNSIREKFRMITLESGADIEPLKQTQLLENSMKLKGVLTGMVPGAGGHDAIALIVTDYDSLIEQTGNSPTFSAVTWLDVMQEEIGILEEDPSHYQNFT</sequence>
<keyword evidence="9 13" id="KW-0752">Steroid biosynthesis</keyword>
<dbReference type="GO" id="GO:0005524">
    <property type="term" value="F:ATP binding"/>
    <property type="evidence" value="ECO:0007669"/>
    <property type="project" value="UniProtKB-UniRule"/>
</dbReference>
<name>G8JVE8_ERECY</name>
<dbReference type="GO" id="GO:0005777">
    <property type="term" value="C:peroxisome"/>
    <property type="evidence" value="ECO:0007669"/>
    <property type="project" value="TreeGrafter"/>
</dbReference>
<dbReference type="GO" id="GO:0004631">
    <property type="term" value="F:phosphomevalonate kinase activity"/>
    <property type="evidence" value="ECO:0007669"/>
    <property type="project" value="UniProtKB-UniRule"/>
</dbReference>
<dbReference type="HOGENOM" id="CLU_022059_1_0_1"/>
<dbReference type="InterPro" id="IPR006204">
    <property type="entry name" value="GHMP_kinase_N_dom"/>
</dbReference>
<evidence type="ECO:0000313" key="15">
    <source>
        <dbReference type="EMBL" id="AET40627.1"/>
    </source>
</evidence>
<dbReference type="GO" id="GO:0010142">
    <property type="term" value="P:farnesyl diphosphate biosynthetic process, mevalonate pathway"/>
    <property type="evidence" value="ECO:0007669"/>
    <property type="project" value="EnsemblFungi"/>
</dbReference>
<comment type="pathway">
    <text evidence="1 13">Isoprenoid biosynthesis; isopentenyl diphosphate biosynthesis via mevalonate pathway; isopentenyl diphosphate from (R)-mevalonate: step 2/3.</text>
</comment>
<dbReference type="eggNOG" id="KOG4519">
    <property type="taxonomic scope" value="Eukaryota"/>
</dbReference>
<dbReference type="FunCoup" id="G8JVE8">
    <property type="interactions" value="126"/>
</dbReference>
<protein>
    <recommendedName>
        <fullName evidence="3 13">Phosphomevalonate kinase</fullName>
        <ecNumber evidence="3 13">2.7.4.2</ecNumber>
    </recommendedName>
</protein>
<dbReference type="InterPro" id="IPR014721">
    <property type="entry name" value="Ribsml_uS5_D2-typ_fold_subgr"/>
</dbReference>
<evidence type="ECO:0000256" key="5">
    <source>
        <dbReference type="ARBA" id="ARBA00022679"/>
    </source>
</evidence>
<dbReference type="EC" id="2.7.4.2" evidence="3 13"/>
<evidence type="ECO:0000256" key="10">
    <source>
        <dbReference type="ARBA" id="ARBA00023098"/>
    </source>
</evidence>
<dbReference type="AlphaFoldDB" id="G8JVE8"/>
<dbReference type="UniPathway" id="UPA00057">
    <property type="reaction ID" value="UER00099"/>
</dbReference>
<reference evidence="16" key="1">
    <citation type="journal article" date="2012" name="G3 (Bethesda)">
        <title>Pichia sorbitophila, an interspecies yeast hybrid reveals early steps of genome resolution following polyploidization.</title>
        <authorList>
            <person name="Leh Louis V."/>
            <person name="Despons L."/>
            <person name="Friedrich A."/>
            <person name="Martin T."/>
            <person name="Durrens P."/>
            <person name="Casaregola S."/>
            <person name="Neuveglise C."/>
            <person name="Fairhead C."/>
            <person name="Marck C."/>
            <person name="Cruz J.A."/>
            <person name="Straub M.L."/>
            <person name="Kugler V."/>
            <person name="Sacerdot C."/>
            <person name="Uzunov Z."/>
            <person name="Thierry A."/>
            <person name="Weiss S."/>
            <person name="Bleykasten C."/>
            <person name="De Montigny J."/>
            <person name="Jacques N."/>
            <person name="Jung P."/>
            <person name="Lemaire M."/>
            <person name="Mallet S."/>
            <person name="Morel G."/>
            <person name="Richard G.F."/>
            <person name="Sarkar A."/>
            <person name="Savel G."/>
            <person name="Schacherer J."/>
            <person name="Seret M.L."/>
            <person name="Talla E."/>
            <person name="Samson G."/>
            <person name="Jubin C."/>
            <person name="Poulain J."/>
            <person name="Vacherie B."/>
            <person name="Barbe V."/>
            <person name="Pelletier E."/>
            <person name="Sherman D.J."/>
            <person name="Westhof E."/>
            <person name="Weissenbach J."/>
            <person name="Baret P.V."/>
            <person name="Wincker P."/>
            <person name="Gaillardin C."/>
            <person name="Dujon B."/>
            <person name="Souciet J.L."/>
        </authorList>
    </citation>
    <scope>NUCLEOTIDE SEQUENCE [LARGE SCALE GENOMIC DNA]</scope>
    <source>
        <strain evidence="16">CBS 270.75 / DBVPG 7215 / KCTC 17166 / NRRL Y-17582</strain>
    </source>
</reference>
<evidence type="ECO:0000256" key="8">
    <source>
        <dbReference type="ARBA" id="ARBA00022840"/>
    </source>
</evidence>
<evidence type="ECO:0000256" key="3">
    <source>
        <dbReference type="ARBA" id="ARBA00012958"/>
    </source>
</evidence>
<keyword evidence="8" id="KW-0067">ATP-binding</keyword>
<dbReference type="Pfam" id="PF00288">
    <property type="entry name" value="GHMP_kinases_N"/>
    <property type="match status" value="1"/>
</dbReference>
<dbReference type="InParanoid" id="G8JVE8"/>
<keyword evidence="11 13" id="KW-0753">Steroid metabolism</keyword>
<dbReference type="EMBL" id="CP002502">
    <property type="protein sequence ID" value="AET40627.1"/>
    <property type="molecule type" value="Genomic_DNA"/>
</dbReference>
<dbReference type="OMA" id="LVIHRTM"/>
<evidence type="ECO:0000256" key="2">
    <source>
        <dbReference type="ARBA" id="ARBA00006495"/>
    </source>
</evidence>
<dbReference type="InterPro" id="IPR020568">
    <property type="entry name" value="Ribosomal_Su5_D2-typ_SF"/>
</dbReference>
<evidence type="ECO:0000256" key="11">
    <source>
        <dbReference type="ARBA" id="ARBA00023221"/>
    </source>
</evidence>
<evidence type="ECO:0000256" key="9">
    <source>
        <dbReference type="ARBA" id="ARBA00022955"/>
    </source>
</evidence>
<dbReference type="STRING" id="931890.G8JVE8"/>
<evidence type="ECO:0000256" key="6">
    <source>
        <dbReference type="ARBA" id="ARBA00022741"/>
    </source>
</evidence>
<dbReference type="GO" id="GO:0019287">
    <property type="term" value="P:isopentenyl diphosphate biosynthetic process, mevalonate pathway"/>
    <property type="evidence" value="ECO:0007669"/>
    <property type="project" value="UniProtKB-UniRule"/>
</dbReference>
<evidence type="ECO:0000313" key="16">
    <source>
        <dbReference type="Proteomes" id="UP000006790"/>
    </source>
</evidence>
<dbReference type="OrthoDB" id="10262935at2759"/>
<dbReference type="InterPro" id="IPR016005">
    <property type="entry name" value="Erg8"/>
</dbReference>
<keyword evidence="16" id="KW-1185">Reference proteome</keyword>
<comment type="catalytic activity">
    <reaction evidence="12">
        <text>(R)-5-phosphomevalonate + ATP = (R)-5-diphosphomevalonate + ADP</text>
        <dbReference type="Rhea" id="RHEA:16341"/>
        <dbReference type="ChEBI" id="CHEBI:30616"/>
        <dbReference type="ChEBI" id="CHEBI:57557"/>
        <dbReference type="ChEBI" id="CHEBI:58146"/>
        <dbReference type="ChEBI" id="CHEBI:456216"/>
        <dbReference type="EC" id="2.7.4.2"/>
    </reaction>
    <physiologicalReaction direction="left-to-right" evidence="12">
        <dbReference type="Rhea" id="RHEA:16342"/>
    </physiologicalReaction>
</comment>
<evidence type="ECO:0000256" key="1">
    <source>
        <dbReference type="ARBA" id="ARBA00005017"/>
    </source>
</evidence>
<dbReference type="InterPro" id="IPR006203">
    <property type="entry name" value="GHMP_knse_ATP-bd_CS"/>
</dbReference>
<dbReference type="PANTHER" id="PTHR31814">
    <property type="match status" value="1"/>
</dbReference>
<feature type="domain" description="GHMP kinase N-terminal" evidence="14">
    <location>
        <begin position="144"/>
        <end position="212"/>
    </location>
</feature>